<reference evidence="2 4" key="2">
    <citation type="journal article" date="2013" name="Nature">
        <title>Insights into bilaterian evolution from three spiralian genomes.</title>
        <authorList>
            <person name="Simakov O."/>
            <person name="Marletaz F."/>
            <person name="Cho S.J."/>
            <person name="Edsinger-Gonzales E."/>
            <person name="Havlak P."/>
            <person name="Hellsten U."/>
            <person name="Kuo D.H."/>
            <person name="Larsson T."/>
            <person name="Lv J."/>
            <person name="Arendt D."/>
            <person name="Savage R."/>
            <person name="Osoegawa K."/>
            <person name="de Jong P."/>
            <person name="Grimwood J."/>
            <person name="Chapman J.A."/>
            <person name="Shapiro H."/>
            <person name="Aerts A."/>
            <person name="Otillar R.P."/>
            <person name="Terry A.Y."/>
            <person name="Boore J.L."/>
            <person name="Grigoriev I.V."/>
            <person name="Lindberg D.R."/>
            <person name="Seaver E.C."/>
            <person name="Weisblat D.A."/>
            <person name="Putnam N.H."/>
            <person name="Rokhsar D.S."/>
        </authorList>
    </citation>
    <scope>NUCLEOTIDE SEQUENCE</scope>
</reference>
<dbReference type="InParanoid" id="T1EWD6"/>
<dbReference type="AlphaFoldDB" id="T1EWD6"/>
<sequence length="389" mass="43464">MDNNLISCCCGKQCKGKKGLRMHQRSCKTFKNLNNSINSPKDPNDDSIILTPANTTTAELPQLSLPPHHRATPSTSSSAGVAAAEIPLPSSPLHQVTSPSSSSSANTVIKDTTLPGIKLPKTTIQWSEINAYFHSQRSALPNITDIDNFTINFQSSIYNYFASTYGTIKQQTNSTTISDKPIKKLKKELKQLKLLGRNNHNFDLQIKTLSKQIRSRIASTKQNKLEKTLNITNQLKHKFWAMCEKLFNPAPNLLPQFGVDKCKQFFNNILNDQSCNKHSLSNWIKTLPNPSIACDTNPPTFNEISSIIRKCKSRASPCPLDQISVGKSFHILGPYTAKLLDAIDEFTNGFYNPFILSLIDINWTDNFRYSLINSVISSSYALYCDRNNA</sequence>
<keyword evidence="4" id="KW-1185">Reference proteome</keyword>
<dbReference type="HOGENOM" id="CLU_059811_0_2_1"/>
<organism evidence="3 4">
    <name type="scientific">Helobdella robusta</name>
    <name type="common">Californian leech</name>
    <dbReference type="NCBI Taxonomy" id="6412"/>
    <lineage>
        <taxon>Eukaryota</taxon>
        <taxon>Metazoa</taxon>
        <taxon>Spiralia</taxon>
        <taxon>Lophotrochozoa</taxon>
        <taxon>Annelida</taxon>
        <taxon>Clitellata</taxon>
        <taxon>Hirudinea</taxon>
        <taxon>Rhynchobdellida</taxon>
        <taxon>Glossiphoniidae</taxon>
        <taxon>Helobdella</taxon>
    </lineage>
</organism>
<dbReference type="GeneID" id="20200886"/>
<evidence type="ECO:0000256" key="1">
    <source>
        <dbReference type="SAM" id="MobiDB-lite"/>
    </source>
</evidence>
<feature type="region of interest" description="Disordered" evidence="1">
    <location>
        <begin position="60"/>
        <end position="82"/>
    </location>
</feature>
<dbReference type="EnsemblMetazoa" id="HelroT165174">
    <property type="protein sequence ID" value="HelroP165174"/>
    <property type="gene ID" value="HelroG165174"/>
</dbReference>
<evidence type="ECO:0000313" key="4">
    <source>
        <dbReference type="Proteomes" id="UP000015101"/>
    </source>
</evidence>
<dbReference type="EMBL" id="AMQM01001971">
    <property type="status" value="NOT_ANNOTATED_CDS"/>
    <property type="molecule type" value="Genomic_DNA"/>
</dbReference>
<accession>T1EWD6</accession>
<dbReference type="RefSeq" id="XP_009029283.1">
    <property type="nucleotide sequence ID" value="XM_009031035.1"/>
</dbReference>
<reference evidence="4" key="1">
    <citation type="submission" date="2012-12" db="EMBL/GenBank/DDBJ databases">
        <authorList>
            <person name="Hellsten U."/>
            <person name="Grimwood J."/>
            <person name="Chapman J.A."/>
            <person name="Shapiro H."/>
            <person name="Aerts A."/>
            <person name="Otillar R.P."/>
            <person name="Terry A.Y."/>
            <person name="Boore J.L."/>
            <person name="Simakov O."/>
            <person name="Marletaz F."/>
            <person name="Cho S.-J."/>
            <person name="Edsinger-Gonzales E."/>
            <person name="Havlak P."/>
            <person name="Kuo D.-H."/>
            <person name="Larsson T."/>
            <person name="Lv J."/>
            <person name="Arendt D."/>
            <person name="Savage R."/>
            <person name="Osoegawa K."/>
            <person name="de Jong P."/>
            <person name="Lindberg D.R."/>
            <person name="Seaver E.C."/>
            <person name="Weisblat D.A."/>
            <person name="Putnam N.H."/>
            <person name="Grigoriev I.V."/>
            <person name="Rokhsar D.S."/>
        </authorList>
    </citation>
    <scope>NUCLEOTIDE SEQUENCE</scope>
</reference>
<proteinExistence type="predicted"/>
<dbReference type="Proteomes" id="UP000015101">
    <property type="component" value="Unassembled WGS sequence"/>
</dbReference>
<name>T1EWD6_HELRO</name>
<evidence type="ECO:0000313" key="3">
    <source>
        <dbReference type="EnsemblMetazoa" id="HelroP165174"/>
    </source>
</evidence>
<evidence type="ECO:0000313" key="2">
    <source>
        <dbReference type="EMBL" id="ESN93019.1"/>
    </source>
</evidence>
<gene>
    <name evidence="3" type="primary">20200886</name>
    <name evidence="2" type="ORF">HELRODRAFT_165174</name>
</gene>
<dbReference type="KEGG" id="hro:HELRODRAFT_165174"/>
<protein>
    <submittedName>
        <fullName evidence="2 3">Uncharacterized protein</fullName>
    </submittedName>
</protein>
<dbReference type="EMBL" id="KB097639">
    <property type="protein sequence ID" value="ESN93019.1"/>
    <property type="molecule type" value="Genomic_DNA"/>
</dbReference>
<dbReference type="EMBL" id="AMQM01001970">
    <property type="status" value="NOT_ANNOTATED_CDS"/>
    <property type="molecule type" value="Genomic_DNA"/>
</dbReference>
<dbReference type="CTD" id="20200886"/>
<reference evidence="3" key="3">
    <citation type="submission" date="2015-06" db="UniProtKB">
        <authorList>
            <consortium name="EnsemblMetazoa"/>
        </authorList>
    </citation>
    <scope>IDENTIFICATION</scope>
</reference>